<dbReference type="STRING" id="580166.AUP43_07525"/>
<sequence length="996" mass="110797">MVLKERLRHSKTVSIIPRSGIQFLDFRLRSTGDKLPRDWGCHDAVRAGATPQPGEFALVSRDDEPVSLQTRSMAAKYTIGRREVFELFGDRWTPLPLLRRVGDGFYRGPSNWARIRIIPLPEPDEDGNDYHLVLALDTDLMTHVEGRPYLAPSLADAEAGLPFGLANDAASVGWFLAEEWVVLWVNELYREMLQARRQQRQGRRRADPVAPEEVAEELAETGYAEPLLRYAALLDLLDRAEVLPENVKLVDTLTSRRQPFIDCDLVLDVGNSRTCGLIVERDPDHGADVAQAVKLELRDLGNPQYVYSDPFESRVEFAVASFGRNHLSHRSGRSDAFEWPTLTRVGEEAARLAGQRVGNEGSTGMSSPKRYLWSTESPAQPWRFNHRTLRGDIEPLAAQGPMAVLVNDAGTPLHRVGAEGDSLPAMEARYSRSNLFSFALTEIFLQALTMINAAAHRSRRPNGDNPRRLKRIIMTMPSALPLAERRILAERARAARDLVYLALKLAKVGENGALIWEADGVVEPEILLVWDEASATQVVYLYTQIVKNFAGHAPAFFAAMRRPENAEAKGLRIATLDIGGGTTDLVVTEFTHEGAGNTVTIFPEQLFREGFNVAGDDLVYRIIQAHVLDRIETAVEAAGVPNGRALTIDLFGGDRGDMDVSDQVRRQQFALQVAAPIALALLSRYEAGREAGSEATTQLGFADIFGPGETPAEGVIARLNSEVERRGGVGFDLRALAFPVDLDAIEQTARGVFQPILEAMAEIVWRYRCDLLLVSGRPSRLPMVKACLEEALPMLVGRIVPLHRFRVGHWYPFRDHEARIDDPKTTAAVGAMICALAEGGIEGFNFRSDRIRNPKSTARYIGKLDGAGRIPAVDTYYADIDLEDPDTDLPEGGFEFRGVMALGFRQFPNEWWPATRLYTLDYRSEEDRRRLHARTPIEVRLKRGRVQRGDGLTEAMEIDEARDAAGGNVRQSLTLKLQTLSDGDGYWLDTGILRRS</sequence>
<dbReference type="Proteomes" id="UP000076400">
    <property type="component" value="Unassembled WGS sequence"/>
</dbReference>
<gene>
    <name evidence="1" type="ORF">AUP43_07525</name>
</gene>
<evidence type="ECO:0008006" key="3">
    <source>
        <dbReference type="Google" id="ProtNLM"/>
    </source>
</evidence>
<dbReference type="InterPro" id="IPR043129">
    <property type="entry name" value="ATPase_NBD"/>
</dbReference>
<dbReference type="Pfam" id="PF07520">
    <property type="entry name" value="SrfB"/>
    <property type="match status" value="1"/>
</dbReference>
<evidence type="ECO:0000313" key="1">
    <source>
        <dbReference type="EMBL" id="KZD09310.1"/>
    </source>
</evidence>
<organism evidence="1 2">
    <name type="scientific">Oceanibaculum pacificum</name>
    <dbReference type="NCBI Taxonomy" id="580166"/>
    <lineage>
        <taxon>Bacteria</taxon>
        <taxon>Pseudomonadati</taxon>
        <taxon>Pseudomonadota</taxon>
        <taxon>Alphaproteobacteria</taxon>
        <taxon>Rhodospirillales</taxon>
        <taxon>Oceanibaculaceae</taxon>
        <taxon>Oceanibaculum</taxon>
    </lineage>
</organism>
<dbReference type="SUPFAM" id="SSF53067">
    <property type="entry name" value="Actin-like ATPase domain"/>
    <property type="match status" value="1"/>
</dbReference>
<dbReference type="OrthoDB" id="5437169at2"/>
<dbReference type="EMBL" id="LPXN01000099">
    <property type="protein sequence ID" value="KZD09310.1"/>
    <property type="molecule type" value="Genomic_DNA"/>
</dbReference>
<dbReference type="PIRSF" id="PIRSF034585">
    <property type="entry name" value="SrfB"/>
    <property type="match status" value="1"/>
</dbReference>
<protein>
    <recommendedName>
        <fullName evidence="3">Virulence factor SrfB</fullName>
    </recommendedName>
</protein>
<dbReference type="InterPro" id="IPR009216">
    <property type="entry name" value="Virulence_factor_SrfB"/>
</dbReference>
<name>A0A154W708_9PROT</name>
<proteinExistence type="predicted"/>
<keyword evidence="2" id="KW-1185">Reference proteome</keyword>
<dbReference type="AlphaFoldDB" id="A0A154W708"/>
<dbReference type="RefSeq" id="WP_067554984.1">
    <property type="nucleotide sequence ID" value="NZ_LPXN01000099.1"/>
</dbReference>
<reference evidence="1 2" key="1">
    <citation type="submission" date="2015-12" db="EMBL/GenBank/DDBJ databases">
        <title>Genome sequence of Oceanibaculum pacificum MCCC 1A02656.</title>
        <authorList>
            <person name="Lu L."/>
            <person name="Lai Q."/>
            <person name="Shao Z."/>
            <person name="Qian P."/>
        </authorList>
    </citation>
    <scope>NUCLEOTIDE SEQUENCE [LARGE SCALE GENOMIC DNA]</scope>
    <source>
        <strain evidence="1 2">MCCC 1A02656</strain>
    </source>
</reference>
<comment type="caution">
    <text evidence="1">The sequence shown here is derived from an EMBL/GenBank/DDBJ whole genome shotgun (WGS) entry which is preliminary data.</text>
</comment>
<evidence type="ECO:0000313" key="2">
    <source>
        <dbReference type="Proteomes" id="UP000076400"/>
    </source>
</evidence>
<accession>A0A154W708</accession>